<name>A0A136J086_9PEZI</name>
<accession>A0A136J086</accession>
<comment type="catalytic activity">
    <reaction evidence="1">
        <text>a monocarboxylic acid amide + H2O = a monocarboxylate + NH4(+)</text>
        <dbReference type="Rhea" id="RHEA:12020"/>
        <dbReference type="ChEBI" id="CHEBI:15377"/>
        <dbReference type="ChEBI" id="CHEBI:28938"/>
        <dbReference type="ChEBI" id="CHEBI:35757"/>
        <dbReference type="ChEBI" id="CHEBI:83628"/>
        <dbReference type="EC" id="3.5.1.4"/>
    </reaction>
</comment>
<evidence type="ECO:0000313" key="9">
    <source>
        <dbReference type="Proteomes" id="UP000070501"/>
    </source>
</evidence>
<evidence type="ECO:0000256" key="1">
    <source>
        <dbReference type="ARBA" id="ARBA00001311"/>
    </source>
</evidence>
<evidence type="ECO:0000256" key="2">
    <source>
        <dbReference type="ARBA" id="ARBA00009199"/>
    </source>
</evidence>
<dbReference type="InterPro" id="IPR020556">
    <property type="entry name" value="Amidase_CS"/>
</dbReference>
<dbReference type="InParanoid" id="A0A136J086"/>
<evidence type="ECO:0000256" key="5">
    <source>
        <dbReference type="PIRSR" id="PIRSR001221-1"/>
    </source>
</evidence>
<feature type="active site" description="Charge relay system" evidence="5">
    <location>
        <position position="131"/>
    </location>
</feature>
<keyword evidence="4" id="KW-0378">Hydrolase</keyword>
<organism evidence="8 9">
    <name type="scientific">Microdochium bolleyi</name>
    <dbReference type="NCBI Taxonomy" id="196109"/>
    <lineage>
        <taxon>Eukaryota</taxon>
        <taxon>Fungi</taxon>
        <taxon>Dikarya</taxon>
        <taxon>Ascomycota</taxon>
        <taxon>Pezizomycotina</taxon>
        <taxon>Sordariomycetes</taxon>
        <taxon>Xylariomycetidae</taxon>
        <taxon>Xylariales</taxon>
        <taxon>Microdochiaceae</taxon>
        <taxon>Microdochium</taxon>
    </lineage>
</organism>
<evidence type="ECO:0000256" key="3">
    <source>
        <dbReference type="ARBA" id="ARBA00012922"/>
    </source>
</evidence>
<dbReference type="Gene3D" id="3.90.1300.10">
    <property type="entry name" value="Amidase signature (AS) domain"/>
    <property type="match status" value="1"/>
</dbReference>
<feature type="active site" description="Acyl-ester intermediate" evidence="5">
    <location>
        <position position="230"/>
    </location>
</feature>
<reference evidence="9" key="1">
    <citation type="submission" date="2016-02" db="EMBL/GenBank/DDBJ databases">
        <title>Draft genome sequence of Microdochium bolleyi, a fungal endophyte of beachgrass.</title>
        <authorList>
            <consortium name="DOE Joint Genome Institute"/>
            <person name="David A.S."/>
            <person name="May G."/>
            <person name="Haridas S."/>
            <person name="Lim J."/>
            <person name="Wang M."/>
            <person name="Labutti K."/>
            <person name="Lipzen A."/>
            <person name="Barry K."/>
            <person name="Grigoriev I.V."/>
        </authorList>
    </citation>
    <scope>NUCLEOTIDE SEQUENCE [LARGE SCALE GENOMIC DNA]</scope>
    <source>
        <strain evidence="9">J235TASD1</strain>
    </source>
</reference>
<dbReference type="SUPFAM" id="SSF75304">
    <property type="entry name" value="Amidase signature (AS) enzymes"/>
    <property type="match status" value="1"/>
</dbReference>
<dbReference type="PANTHER" id="PTHR46072">
    <property type="entry name" value="AMIDASE-RELATED-RELATED"/>
    <property type="match status" value="1"/>
</dbReference>
<feature type="binding site" evidence="6">
    <location>
        <position position="206"/>
    </location>
    <ligand>
        <name>substrate</name>
    </ligand>
</feature>
<dbReference type="AlphaFoldDB" id="A0A136J086"/>
<proteinExistence type="inferred from homology"/>
<dbReference type="InterPro" id="IPR023631">
    <property type="entry name" value="Amidase_dom"/>
</dbReference>
<evidence type="ECO:0000256" key="4">
    <source>
        <dbReference type="ARBA" id="ARBA00022801"/>
    </source>
</evidence>
<dbReference type="PROSITE" id="PS00571">
    <property type="entry name" value="AMIDASES"/>
    <property type="match status" value="1"/>
</dbReference>
<dbReference type="Proteomes" id="UP000070501">
    <property type="component" value="Unassembled WGS sequence"/>
</dbReference>
<dbReference type="OrthoDB" id="6428749at2759"/>
<feature type="active site" description="Charge relay system" evidence="5">
    <location>
        <position position="206"/>
    </location>
</feature>
<dbReference type="STRING" id="196109.A0A136J086"/>
<gene>
    <name evidence="8" type="ORF">Micbo1qcDRAFT_148414</name>
</gene>
<feature type="binding site" evidence="6">
    <location>
        <position position="180"/>
    </location>
    <ligand>
        <name>substrate</name>
    </ligand>
</feature>
<dbReference type="GO" id="GO:0004040">
    <property type="term" value="F:amidase activity"/>
    <property type="evidence" value="ECO:0007669"/>
    <property type="project" value="UniProtKB-EC"/>
</dbReference>
<dbReference type="EMBL" id="KQ964252">
    <property type="protein sequence ID" value="KXJ90469.1"/>
    <property type="molecule type" value="Genomic_DNA"/>
</dbReference>
<evidence type="ECO:0000313" key="8">
    <source>
        <dbReference type="EMBL" id="KXJ90469.1"/>
    </source>
</evidence>
<feature type="binding site" evidence="6">
    <location>
        <begin position="227"/>
        <end position="230"/>
    </location>
    <ligand>
        <name>substrate</name>
    </ligand>
</feature>
<evidence type="ECO:0000256" key="6">
    <source>
        <dbReference type="PIRSR" id="PIRSR001221-2"/>
    </source>
</evidence>
<dbReference type="PIRSF" id="PIRSF001221">
    <property type="entry name" value="Amidase_fungi"/>
    <property type="match status" value="1"/>
</dbReference>
<protein>
    <recommendedName>
        <fullName evidence="3">amidase</fullName>
        <ecNumber evidence="3">3.5.1.4</ecNumber>
    </recommendedName>
</protein>
<dbReference type="EC" id="3.5.1.4" evidence="3"/>
<dbReference type="FunCoup" id="A0A136J086">
    <property type="interactions" value="56"/>
</dbReference>
<comment type="similarity">
    <text evidence="2">Belongs to the amidase family.</text>
</comment>
<dbReference type="InterPro" id="IPR036928">
    <property type="entry name" value="AS_sf"/>
</dbReference>
<dbReference type="PANTHER" id="PTHR46072:SF9">
    <property type="entry name" value="ACETAMIDASE"/>
    <property type="match status" value="1"/>
</dbReference>
<feature type="domain" description="Amidase" evidence="7">
    <location>
        <begin position="75"/>
        <end position="538"/>
    </location>
</feature>
<keyword evidence="9" id="KW-1185">Reference proteome</keyword>
<sequence length="552" mass="59636">MGSSQTWQDRARDKRERLAAAIPEDWRIKALPTSDSVIDYARSSGLLSADELKMTEATAASLVADMAAGRLKSVDVVLAFCKRAALAQQLTNCLLEYDPESALAQAKALDEYYSNHGKPVGELHGLPISLKDQLHVKGLETSMGYVAWLDARATQDSVLAALLRRAGAVFYAKTSVPQTLMVGETFNNIVGLTTNPYNRKLSPGGSSGGEGALLATRGSVLGVGTDIGGSIRLPAAFNGLYGIRPSHGRMPYADMANSMAGQETVHSVVGPLAHSAGDLRLFMKAVLGQKPWLHDSKTIPMPWRQDEEDEAKRRIKEKKLNIAYYNFDGMALPHPPILRAIQSAVDALKAAGHNVIPWKPYKHDVAMEMLNKVYNADGGVDLRRDISASGEPAIDLITNIVRPDARALDVNQVWDLQARKWAYQNAYLAHWRDAEAALGAAAAEIDAIVAPVAPSAAVRHSTFRYYGYTAVVNLLDLTSVVVPVGFADQAVDVANTAGFDPVSELDRQVQAEYDAAAYHGAPTAVQVMGRRLSEEKTLAVAEELGRLLRGGE</sequence>
<dbReference type="Pfam" id="PF01425">
    <property type="entry name" value="Amidase"/>
    <property type="match status" value="1"/>
</dbReference>
<evidence type="ECO:0000259" key="7">
    <source>
        <dbReference type="Pfam" id="PF01425"/>
    </source>
</evidence>